<name>A0A0V8QB24_9FIRM</name>
<keyword evidence="2" id="KW-1185">Reference proteome</keyword>
<evidence type="ECO:0000313" key="2">
    <source>
        <dbReference type="Proteomes" id="UP000054874"/>
    </source>
</evidence>
<dbReference type="Proteomes" id="UP000054874">
    <property type="component" value="Unassembled WGS sequence"/>
</dbReference>
<sequence>MRFFIEFEGMLYFQGFERIFCGIVVIFDGVESGEMIDFKGACRSGYRSGFGVFGVISNF</sequence>
<dbReference type="AlphaFoldDB" id="A0A0V8QB24"/>
<gene>
    <name evidence="1" type="ORF">ASU35_15140</name>
</gene>
<dbReference type="EMBL" id="LNAM01000200">
    <property type="protein sequence ID" value="KSV57775.1"/>
    <property type="molecule type" value="Genomic_DNA"/>
</dbReference>
<organism evidence="1 2">
    <name type="scientific">Acetivibrio ethanolgignens</name>
    <dbReference type="NCBI Taxonomy" id="290052"/>
    <lineage>
        <taxon>Bacteria</taxon>
        <taxon>Bacillati</taxon>
        <taxon>Bacillota</taxon>
        <taxon>Clostridia</taxon>
        <taxon>Eubacteriales</taxon>
        <taxon>Oscillospiraceae</taxon>
        <taxon>Acetivibrio</taxon>
    </lineage>
</organism>
<evidence type="ECO:0000313" key="1">
    <source>
        <dbReference type="EMBL" id="KSV57775.1"/>
    </source>
</evidence>
<comment type="caution">
    <text evidence="1">The sequence shown here is derived from an EMBL/GenBank/DDBJ whole genome shotgun (WGS) entry which is preliminary data.</text>
</comment>
<protein>
    <submittedName>
        <fullName evidence="1">Uncharacterized protein</fullName>
    </submittedName>
</protein>
<proteinExistence type="predicted"/>
<reference evidence="1 2" key="1">
    <citation type="submission" date="2015-11" db="EMBL/GenBank/DDBJ databases">
        <title>Butyribacter intestini gen. nov., sp. nov., a butyric acid-producing bacterium of the family Lachnospiraceae isolated from the human faeces.</title>
        <authorList>
            <person name="Zou Y."/>
            <person name="Xue W."/>
            <person name="Luo G."/>
            <person name="Lv M."/>
        </authorList>
    </citation>
    <scope>NUCLEOTIDE SEQUENCE [LARGE SCALE GENOMIC DNA]</scope>
    <source>
        <strain evidence="1 2">ACET-33324</strain>
    </source>
</reference>
<accession>A0A0V8QB24</accession>